<dbReference type="PANTHER" id="PTHR30055:SF148">
    <property type="entry name" value="TETR-FAMILY TRANSCRIPTIONAL REGULATOR"/>
    <property type="match status" value="1"/>
</dbReference>
<accession>A0A5Q0C472</accession>
<dbReference type="InterPro" id="IPR036271">
    <property type="entry name" value="Tet_transcr_reg_TetR-rel_C_sf"/>
</dbReference>
<dbReference type="PANTHER" id="PTHR30055">
    <property type="entry name" value="HTH-TYPE TRANSCRIPTIONAL REGULATOR RUTR"/>
    <property type="match status" value="1"/>
</dbReference>
<proteinExistence type="predicted"/>
<dbReference type="SUPFAM" id="SSF46689">
    <property type="entry name" value="Homeodomain-like"/>
    <property type="match status" value="1"/>
</dbReference>
<organism evidence="7 8">
    <name type="scientific">Rhizobium grahamii</name>
    <dbReference type="NCBI Taxonomy" id="1120045"/>
    <lineage>
        <taxon>Bacteria</taxon>
        <taxon>Pseudomonadati</taxon>
        <taxon>Pseudomonadota</taxon>
        <taxon>Alphaproteobacteria</taxon>
        <taxon>Hyphomicrobiales</taxon>
        <taxon>Rhizobiaceae</taxon>
        <taxon>Rhizobium/Agrobacterium group</taxon>
        <taxon>Rhizobium</taxon>
    </lineage>
</organism>
<dbReference type="KEGG" id="rgr:FZ934_09650"/>
<dbReference type="InterPro" id="IPR050109">
    <property type="entry name" value="HTH-type_TetR-like_transc_reg"/>
</dbReference>
<dbReference type="PROSITE" id="PS50977">
    <property type="entry name" value="HTH_TETR_2"/>
    <property type="match status" value="1"/>
</dbReference>
<protein>
    <submittedName>
        <fullName evidence="7">TetR/AcrR family transcriptional regulator</fullName>
    </submittedName>
</protein>
<evidence type="ECO:0000313" key="8">
    <source>
        <dbReference type="Proteomes" id="UP000326881"/>
    </source>
</evidence>
<dbReference type="InterPro" id="IPR009057">
    <property type="entry name" value="Homeodomain-like_sf"/>
</dbReference>
<name>A0A5Q0C472_9HYPH</name>
<dbReference type="SUPFAM" id="SSF48498">
    <property type="entry name" value="Tetracyclin repressor-like, C-terminal domain"/>
    <property type="match status" value="1"/>
</dbReference>
<feature type="DNA-binding region" description="H-T-H motif" evidence="4">
    <location>
        <begin position="45"/>
        <end position="64"/>
    </location>
</feature>
<dbReference type="Gene3D" id="1.10.10.60">
    <property type="entry name" value="Homeodomain-like"/>
    <property type="match status" value="1"/>
</dbReference>
<evidence type="ECO:0000256" key="1">
    <source>
        <dbReference type="ARBA" id="ARBA00023015"/>
    </source>
</evidence>
<dbReference type="EMBL" id="CP043498">
    <property type="protein sequence ID" value="QFY60666.1"/>
    <property type="molecule type" value="Genomic_DNA"/>
</dbReference>
<sequence length="202" mass="22479">MITKPTPVPAKKRTSIGSRRNPETETAVLAAARDLISERGYAGFSVDEVARRAGAGKTTIYRWYPTKADLFIAIYTTERSTFVPVPENGNLIDELEQYTTSLWHFWASHPAGAALRGLIAEAQGTPEALSALRDRFLPDRTADVRRMLSSAAARGELRADEVDAKVALWVGFSWYKLLVGELHDEDVIRSVMMQIAEVRRNS</sequence>
<keyword evidence="8" id="KW-1185">Reference proteome</keyword>
<evidence type="ECO:0000256" key="2">
    <source>
        <dbReference type="ARBA" id="ARBA00023125"/>
    </source>
</evidence>
<dbReference type="GO" id="GO:0000976">
    <property type="term" value="F:transcription cis-regulatory region binding"/>
    <property type="evidence" value="ECO:0007669"/>
    <property type="project" value="TreeGrafter"/>
</dbReference>
<dbReference type="OrthoDB" id="9796019at2"/>
<dbReference type="Pfam" id="PF00440">
    <property type="entry name" value="TetR_N"/>
    <property type="match status" value="1"/>
</dbReference>
<keyword evidence="1" id="KW-0805">Transcription regulation</keyword>
<dbReference type="GO" id="GO:0003700">
    <property type="term" value="F:DNA-binding transcription factor activity"/>
    <property type="evidence" value="ECO:0007669"/>
    <property type="project" value="TreeGrafter"/>
</dbReference>
<feature type="region of interest" description="Disordered" evidence="5">
    <location>
        <begin position="1"/>
        <end position="23"/>
    </location>
</feature>
<dbReference type="RefSeq" id="WP_153270885.1">
    <property type="nucleotide sequence ID" value="NZ_CP043498.1"/>
</dbReference>
<dbReference type="Gene3D" id="1.10.357.10">
    <property type="entry name" value="Tetracycline Repressor, domain 2"/>
    <property type="match status" value="1"/>
</dbReference>
<evidence type="ECO:0000256" key="4">
    <source>
        <dbReference type="PROSITE-ProRule" id="PRU00335"/>
    </source>
</evidence>
<gene>
    <name evidence="7" type="ORF">FZ934_09650</name>
</gene>
<dbReference type="PRINTS" id="PR00455">
    <property type="entry name" value="HTHTETR"/>
</dbReference>
<dbReference type="AlphaFoldDB" id="A0A5Q0C472"/>
<evidence type="ECO:0000259" key="6">
    <source>
        <dbReference type="PROSITE" id="PS50977"/>
    </source>
</evidence>
<reference evidence="7 8" key="1">
    <citation type="submission" date="2019-08" db="EMBL/GenBank/DDBJ databases">
        <title>Prosopis cineraria nodule microbiome.</title>
        <authorList>
            <person name="Ali R."/>
            <person name="Chaluvadi S.R."/>
            <person name="Wang X."/>
        </authorList>
    </citation>
    <scope>NUCLEOTIDE SEQUENCE [LARGE SCALE GENOMIC DNA]</scope>
    <source>
        <strain evidence="7 8">BG7</strain>
    </source>
</reference>
<dbReference type="InterPro" id="IPR011075">
    <property type="entry name" value="TetR_C"/>
</dbReference>
<dbReference type="InterPro" id="IPR001647">
    <property type="entry name" value="HTH_TetR"/>
</dbReference>
<feature type="domain" description="HTH tetR-type" evidence="6">
    <location>
        <begin position="22"/>
        <end position="82"/>
    </location>
</feature>
<evidence type="ECO:0000256" key="5">
    <source>
        <dbReference type="SAM" id="MobiDB-lite"/>
    </source>
</evidence>
<evidence type="ECO:0000256" key="3">
    <source>
        <dbReference type="ARBA" id="ARBA00023163"/>
    </source>
</evidence>
<evidence type="ECO:0000313" key="7">
    <source>
        <dbReference type="EMBL" id="QFY60666.1"/>
    </source>
</evidence>
<keyword evidence="3" id="KW-0804">Transcription</keyword>
<dbReference type="Pfam" id="PF16859">
    <property type="entry name" value="TetR_C_11"/>
    <property type="match status" value="1"/>
</dbReference>
<keyword evidence="2 4" id="KW-0238">DNA-binding</keyword>
<dbReference type="Proteomes" id="UP000326881">
    <property type="component" value="Chromosome"/>
</dbReference>